<dbReference type="EMBL" id="JAOTEN010000003">
    <property type="protein sequence ID" value="MCU7615079.1"/>
    <property type="molecule type" value="Genomic_DNA"/>
</dbReference>
<reference evidence="6" key="1">
    <citation type="submission" date="2023-07" db="EMBL/GenBank/DDBJ databases">
        <title>Chryseobacterium sp. GMJ5 Genome sequencing and assembly.</title>
        <authorList>
            <person name="Jung Y."/>
        </authorList>
    </citation>
    <scope>NUCLEOTIDE SEQUENCE [LARGE SCALE GENOMIC DNA]</scope>
    <source>
        <strain evidence="6">GMJ5</strain>
    </source>
</reference>
<evidence type="ECO:0000256" key="3">
    <source>
        <dbReference type="ARBA" id="ARBA00022737"/>
    </source>
</evidence>
<feature type="domain" description="PglD N-terminal" evidence="4">
    <location>
        <begin position="3"/>
        <end position="85"/>
    </location>
</feature>
<name>A0ABT2W185_9FLAO</name>
<proteinExistence type="inferred from homology"/>
<dbReference type="InterPro" id="IPR011004">
    <property type="entry name" value="Trimer_LpxA-like_sf"/>
</dbReference>
<dbReference type="PROSITE" id="PS00101">
    <property type="entry name" value="HEXAPEP_TRANSFERASES"/>
    <property type="match status" value="1"/>
</dbReference>
<keyword evidence="2" id="KW-0808">Transferase</keyword>
<comment type="caution">
    <text evidence="5">The sequence shown here is derived from an EMBL/GenBank/DDBJ whole genome shotgun (WGS) entry which is preliminary data.</text>
</comment>
<gene>
    <name evidence="5" type="ORF">N0B16_11575</name>
</gene>
<dbReference type="RefSeq" id="WP_262991102.1">
    <property type="nucleotide sequence ID" value="NZ_JAOTEN010000003.1"/>
</dbReference>
<accession>A0ABT2W185</accession>
<evidence type="ECO:0000313" key="5">
    <source>
        <dbReference type="EMBL" id="MCU7615079.1"/>
    </source>
</evidence>
<comment type="similarity">
    <text evidence="1">Belongs to the transferase hexapeptide repeat family.</text>
</comment>
<dbReference type="NCBIfam" id="TIGR03570">
    <property type="entry name" value="NeuD_NnaD"/>
    <property type="match status" value="1"/>
</dbReference>
<organism evidence="5 6">
    <name type="scientific">Chryseobacterium gilvum</name>
    <dbReference type="NCBI Taxonomy" id="2976534"/>
    <lineage>
        <taxon>Bacteria</taxon>
        <taxon>Pseudomonadati</taxon>
        <taxon>Bacteroidota</taxon>
        <taxon>Flavobacteriia</taxon>
        <taxon>Flavobacteriales</taxon>
        <taxon>Weeksellaceae</taxon>
        <taxon>Chryseobacterium group</taxon>
        <taxon>Chryseobacterium</taxon>
    </lineage>
</organism>
<keyword evidence="6" id="KW-1185">Reference proteome</keyword>
<sequence>MKNIAIFGAGGFGREVKTIIDAINTENSDTYQFIGFFDDALEKGSFVNNYPVLGGIHDVNQYEKEISLVICIGDPQIKKKIISKINNKNILFPTIKHPKASVTDEFVTIGKGCIICEGTIITCNITIKDFVILNLMCTVGHDTVIEEYCSFMPSVNISGEVKIEQGVYVGTGAKIINLLEIGENTIVGAGAVVSKSLPPNCTAVGIPAKPIKFHD</sequence>
<dbReference type="Gene3D" id="3.40.50.20">
    <property type="match status" value="1"/>
</dbReference>
<dbReference type="CDD" id="cd03360">
    <property type="entry name" value="LbH_AT_putative"/>
    <property type="match status" value="1"/>
</dbReference>
<evidence type="ECO:0000313" key="6">
    <source>
        <dbReference type="Proteomes" id="UP001208114"/>
    </source>
</evidence>
<dbReference type="Pfam" id="PF17836">
    <property type="entry name" value="PglD_N"/>
    <property type="match status" value="1"/>
</dbReference>
<dbReference type="InterPro" id="IPR018357">
    <property type="entry name" value="Hexapep_transf_CS"/>
</dbReference>
<protein>
    <submittedName>
        <fullName evidence="5">Acetyltransferase</fullName>
    </submittedName>
</protein>
<dbReference type="InterPro" id="IPR041561">
    <property type="entry name" value="PglD_N"/>
</dbReference>
<dbReference type="Gene3D" id="2.160.10.10">
    <property type="entry name" value="Hexapeptide repeat proteins"/>
    <property type="match status" value="1"/>
</dbReference>
<keyword evidence="3" id="KW-0677">Repeat</keyword>
<dbReference type="Proteomes" id="UP001208114">
    <property type="component" value="Unassembled WGS sequence"/>
</dbReference>
<evidence type="ECO:0000256" key="1">
    <source>
        <dbReference type="ARBA" id="ARBA00007274"/>
    </source>
</evidence>
<dbReference type="PANTHER" id="PTHR43300:SF7">
    <property type="entry name" value="UDP-N-ACETYLBACILLOSAMINE N-ACETYLTRANSFERASE"/>
    <property type="match status" value="1"/>
</dbReference>
<dbReference type="SUPFAM" id="SSF51161">
    <property type="entry name" value="Trimeric LpxA-like enzymes"/>
    <property type="match status" value="1"/>
</dbReference>
<dbReference type="InterPro" id="IPR020019">
    <property type="entry name" value="AcTrfase_PglD-like"/>
</dbReference>
<evidence type="ECO:0000259" key="4">
    <source>
        <dbReference type="Pfam" id="PF17836"/>
    </source>
</evidence>
<evidence type="ECO:0000256" key="2">
    <source>
        <dbReference type="ARBA" id="ARBA00022679"/>
    </source>
</evidence>
<dbReference type="InterPro" id="IPR050179">
    <property type="entry name" value="Trans_hexapeptide_repeat"/>
</dbReference>
<dbReference type="PANTHER" id="PTHR43300">
    <property type="entry name" value="ACETYLTRANSFERASE"/>
    <property type="match status" value="1"/>
</dbReference>